<accession>M3B365</accession>
<feature type="compositionally biased region" description="Basic and acidic residues" evidence="3">
    <location>
        <begin position="50"/>
        <end position="64"/>
    </location>
</feature>
<evidence type="ECO:0000259" key="4">
    <source>
        <dbReference type="PROSITE" id="PS50002"/>
    </source>
</evidence>
<feature type="compositionally biased region" description="Polar residues" evidence="3">
    <location>
        <begin position="11"/>
        <end position="34"/>
    </location>
</feature>
<dbReference type="eggNOG" id="ENOG502RZ32">
    <property type="taxonomic scope" value="Eukaryota"/>
</dbReference>
<dbReference type="SUPFAM" id="SSF50044">
    <property type="entry name" value="SH3-domain"/>
    <property type="match status" value="1"/>
</dbReference>
<dbReference type="EMBL" id="KB456262">
    <property type="protein sequence ID" value="EMF14242.1"/>
    <property type="molecule type" value="Genomic_DNA"/>
</dbReference>
<sequence>MAEVMSAASAPYQQHTTGSSPSPASFGLATQQDQLEAVVPSRTMSQRSQKRADRSERTGGDRRRSSQASNPMPQSQSQQLAQPPPPPPATRTDRSRPQSAVQPAFSSNLSYAQVRDFAYPAYHSMHFGGPSEEESGVSAPTGWDAGRRLSESAESSTSGGKGWHAGPWGGDGVLYGDPEQDMEELPRTAFGTAGDDWGEDETSFKVNKHRKSRSFHDIPNYERGRRRESQGRSKAQEEGSQSQPQQYDPAGRDALRQSRGFILSENGEQLPRRDSHFAATTLPNRSFHTSQPVDPDSDLPLDAEPSLHHSPQRESMGPEDEELFAGPSLALYGFEPENENELRLTEGEVIMVSYRHGQGWLVAEKANGDQGLVPEAYVRLLRDIEGWDEETGQFIEGDPFGPDAEEVTTPTETPTTTTTTIIHG</sequence>
<reference evidence="5 6" key="1">
    <citation type="journal article" date="2012" name="PLoS Pathog.">
        <title>Diverse lifestyles and strategies of plant pathogenesis encoded in the genomes of eighteen Dothideomycetes fungi.</title>
        <authorList>
            <person name="Ohm R.A."/>
            <person name="Feau N."/>
            <person name="Henrissat B."/>
            <person name="Schoch C.L."/>
            <person name="Horwitz B.A."/>
            <person name="Barry K.W."/>
            <person name="Condon B.J."/>
            <person name="Copeland A.C."/>
            <person name="Dhillon B."/>
            <person name="Glaser F."/>
            <person name="Hesse C.N."/>
            <person name="Kosti I."/>
            <person name="LaButti K."/>
            <person name="Lindquist E.A."/>
            <person name="Lucas S."/>
            <person name="Salamov A.A."/>
            <person name="Bradshaw R.E."/>
            <person name="Ciuffetti L."/>
            <person name="Hamelin R.C."/>
            <person name="Kema G.H.J."/>
            <person name="Lawrence C."/>
            <person name="Scott J.A."/>
            <person name="Spatafora J.W."/>
            <person name="Turgeon B.G."/>
            <person name="de Wit P.J.G.M."/>
            <person name="Zhong S."/>
            <person name="Goodwin S.B."/>
            <person name="Grigoriev I.V."/>
        </authorList>
    </citation>
    <scope>NUCLEOTIDE SEQUENCE [LARGE SCALE GENOMIC DNA]</scope>
    <source>
        <strain evidence="5 6">SO2202</strain>
    </source>
</reference>
<protein>
    <recommendedName>
        <fullName evidence="4">SH3 domain-containing protein</fullName>
    </recommendedName>
</protein>
<dbReference type="Pfam" id="PF14604">
    <property type="entry name" value="SH3_9"/>
    <property type="match status" value="1"/>
</dbReference>
<name>M3B365_SPHMS</name>
<feature type="compositionally biased region" description="Gly residues" evidence="3">
    <location>
        <begin position="159"/>
        <end position="173"/>
    </location>
</feature>
<feature type="compositionally biased region" description="Low complexity" evidence="3">
    <location>
        <begin position="408"/>
        <end position="424"/>
    </location>
</feature>
<dbReference type="GeneID" id="27901788"/>
<dbReference type="OrthoDB" id="19092at2759"/>
<evidence type="ECO:0000313" key="5">
    <source>
        <dbReference type="EMBL" id="EMF14242.1"/>
    </source>
</evidence>
<dbReference type="Proteomes" id="UP000016931">
    <property type="component" value="Unassembled WGS sequence"/>
</dbReference>
<evidence type="ECO:0000256" key="1">
    <source>
        <dbReference type="ARBA" id="ARBA00022443"/>
    </source>
</evidence>
<feature type="compositionally biased region" description="Low complexity" evidence="3">
    <location>
        <begin position="71"/>
        <end position="81"/>
    </location>
</feature>
<dbReference type="RefSeq" id="XP_016762363.1">
    <property type="nucleotide sequence ID" value="XM_016904651.1"/>
</dbReference>
<dbReference type="HOGENOM" id="CLU_045016_0_0_1"/>
<feature type="compositionally biased region" description="Polar residues" evidence="3">
    <location>
        <begin position="281"/>
        <end position="292"/>
    </location>
</feature>
<feature type="region of interest" description="Disordered" evidence="3">
    <location>
        <begin position="123"/>
        <end position="320"/>
    </location>
</feature>
<evidence type="ECO:0000256" key="3">
    <source>
        <dbReference type="SAM" id="MobiDB-lite"/>
    </source>
</evidence>
<evidence type="ECO:0000256" key="2">
    <source>
        <dbReference type="PROSITE-ProRule" id="PRU00192"/>
    </source>
</evidence>
<feature type="domain" description="SH3" evidence="4">
    <location>
        <begin position="323"/>
        <end position="383"/>
    </location>
</feature>
<organism evidence="5 6">
    <name type="scientific">Sphaerulina musiva (strain SO2202)</name>
    <name type="common">Poplar stem canker fungus</name>
    <name type="synonym">Septoria musiva</name>
    <dbReference type="NCBI Taxonomy" id="692275"/>
    <lineage>
        <taxon>Eukaryota</taxon>
        <taxon>Fungi</taxon>
        <taxon>Dikarya</taxon>
        <taxon>Ascomycota</taxon>
        <taxon>Pezizomycotina</taxon>
        <taxon>Dothideomycetes</taxon>
        <taxon>Dothideomycetidae</taxon>
        <taxon>Mycosphaerellales</taxon>
        <taxon>Mycosphaerellaceae</taxon>
        <taxon>Sphaerulina</taxon>
    </lineage>
</organism>
<dbReference type="SMART" id="SM00326">
    <property type="entry name" value="SH3"/>
    <property type="match status" value="1"/>
</dbReference>
<feature type="region of interest" description="Disordered" evidence="3">
    <location>
        <begin position="1"/>
        <end position="109"/>
    </location>
</feature>
<keyword evidence="6" id="KW-1185">Reference proteome</keyword>
<feature type="compositionally biased region" description="Polar residues" evidence="3">
    <location>
        <begin position="97"/>
        <end position="109"/>
    </location>
</feature>
<gene>
    <name evidence="5" type="ORF">SEPMUDRAFT_148016</name>
</gene>
<dbReference type="InterPro" id="IPR036028">
    <property type="entry name" value="SH3-like_dom_sf"/>
</dbReference>
<dbReference type="Gene3D" id="2.30.30.40">
    <property type="entry name" value="SH3 Domains"/>
    <property type="match status" value="1"/>
</dbReference>
<feature type="compositionally biased region" description="Basic and acidic residues" evidence="3">
    <location>
        <begin position="214"/>
        <end position="237"/>
    </location>
</feature>
<evidence type="ECO:0000313" key="6">
    <source>
        <dbReference type="Proteomes" id="UP000016931"/>
    </source>
</evidence>
<dbReference type="AlphaFoldDB" id="M3B365"/>
<proteinExistence type="predicted"/>
<keyword evidence="1 2" id="KW-0728">SH3 domain</keyword>
<dbReference type="InterPro" id="IPR001452">
    <property type="entry name" value="SH3_domain"/>
</dbReference>
<feature type="region of interest" description="Disordered" evidence="3">
    <location>
        <begin position="395"/>
        <end position="424"/>
    </location>
</feature>
<dbReference type="PROSITE" id="PS50002">
    <property type="entry name" value="SH3"/>
    <property type="match status" value="1"/>
</dbReference>